<evidence type="ECO:0000259" key="3">
    <source>
        <dbReference type="Pfam" id="PF03959"/>
    </source>
</evidence>
<dbReference type="PANTHER" id="PTHR48070">
    <property type="entry name" value="ESTERASE OVCA2"/>
    <property type="match status" value="1"/>
</dbReference>
<gene>
    <name evidence="4" type="ORF">E6O75_ATG09946</name>
</gene>
<dbReference type="InterPro" id="IPR029058">
    <property type="entry name" value="AB_hydrolase_fold"/>
</dbReference>
<feature type="domain" description="Serine hydrolase" evidence="3">
    <location>
        <begin position="13"/>
        <end position="245"/>
    </location>
</feature>
<dbReference type="InterPro" id="IPR050593">
    <property type="entry name" value="LovG"/>
</dbReference>
<proteinExistence type="inferred from homology"/>
<dbReference type="SUPFAM" id="SSF53474">
    <property type="entry name" value="alpha/beta-Hydrolases"/>
    <property type="match status" value="1"/>
</dbReference>
<organism evidence="4 5">
    <name type="scientific">Venturia nashicola</name>
    <dbReference type="NCBI Taxonomy" id="86259"/>
    <lineage>
        <taxon>Eukaryota</taxon>
        <taxon>Fungi</taxon>
        <taxon>Dikarya</taxon>
        <taxon>Ascomycota</taxon>
        <taxon>Pezizomycotina</taxon>
        <taxon>Dothideomycetes</taxon>
        <taxon>Pleosporomycetidae</taxon>
        <taxon>Venturiales</taxon>
        <taxon>Venturiaceae</taxon>
        <taxon>Venturia</taxon>
    </lineage>
</organism>
<evidence type="ECO:0000256" key="1">
    <source>
        <dbReference type="ARBA" id="ARBA00005863"/>
    </source>
</evidence>
<evidence type="ECO:0000256" key="2">
    <source>
        <dbReference type="ARBA" id="ARBA00022801"/>
    </source>
</evidence>
<dbReference type="AlphaFoldDB" id="A0A4Z1P0A1"/>
<reference evidence="4 5" key="1">
    <citation type="submission" date="2019-04" db="EMBL/GenBank/DDBJ databases">
        <title>High contiguity whole genome sequence and gene annotation resource for two Venturia nashicola isolates.</title>
        <authorList>
            <person name="Prokchorchik M."/>
            <person name="Won K."/>
            <person name="Lee Y."/>
            <person name="Choi E.D."/>
            <person name="Segonzac C."/>
            <person name="Sohn K.H."/>
        </authorList>
    </citation>
    <scope>NUCLEOTIDE SEQUENCE [LARGE SCALE GENOMIC DNA]</scope>
    <source>
        <strain evidence="4 5">PRI2</strain>
    </source>
</reference>
<dbReference type="Pfam" id="PF03959">
    <property type="entry name" value="FSH1"/>
    <property type="match status" value="1"/>
</dbReference>
<keyword evidence="5" id="KW-1185">Reference proteome</keyword>
<protein>
    <recommendedName>
        <fullName evidence="3">Serine hydrolase domain-containing protein</fullName>
    </recommendedName>
</protein>
<dbReference type="InterPro" id="IPR005645">
    <property type="entry name" value="FSH-like_dom"/>
</dbReference>
<comment type="similarity">
    <text evidence="1">Belongs to the LovG family.</text>
</comment>
<dbReference type="PANTHER" id="PTHR48070:SF3">
    <property type="entry name" value="ESTERASE DBAE-RELATED"/>
    <property type="match status" value="1"/>
</dbReference>
<sequence length="263" mass="28906">MTSTTPDPTLHLPRILCLHGGGVTGDAFKLQSRALIARLKTTFRLVFADGPFLCDPGPGILPVYADFAPFRRWLRWLPEHKEIDAESAIDEVYYQIKLAMDTDDSEGATGEWVGLMGFSQGAKVSAGLLYEQQIKEAIKKGSSGTKWRFGILLAGRAPLVSLSDDTAGNKALVHAAEISEGFESVDPELWDGWKKLEVPTLHVHGTEDPGLHLHRRLLNQYCEPSSTTVVEWPGNHRVPIKKTDCDPIVAAIMDIARKTGVIP</sequence>
<comment type="caution">
    <text evidence="4">The sequence shown here is derived from an EMBL/GenBank/DDBJ whole genome shotgun (WGS) entry which is preliminary data.</text>
</comment>
<evidence type="ECO:0000313" key="4">
    <source>
        <dbReference type="EMBL" id="TID12781.1"/>
    </source>
</evidence>
<dbReference type="Gene3D" id="3.40.50.1820">
    <property type="entry name" value="alpha/beta hydrolase"/>
    <property type="match status" value="1"/>
</dbReference>
<accession>A0A4Z1P0A1</accession>
<dbReference type="GO" id="GO:0005737">
    <property type="term" value="C:cytoplasm"/>
    <property type="evidence" value="ECO:0007669"/>
    <property type="project" value="TreeGrafter"/>
</dbReference>
<dbReference type="STRING" id="86259.A0A4Z1P0A1"/>
<dbReference type="GO" id="GO:0005634">
    <property type="term" value="C:nucleus"/>
    <property type="evidence" value="ECO:0007669"/>
    <property type="project" value="TreeGrafter"/>
</dbReference>
<dbReference type="GO" id="GO:0016787">
    <property type="term" value="F:hydrolase activity"/>
    <property type="evidence" value="ECO:0007669"/>
    <property type="project" value="UniProtKB-KW"/>
</dbReference>
<keyword evidence="2" id="KW-0378">Hydrolase</keyword>
<dbReference type="Proteomes" id="UP000298493">
    <property type="component" value="Unassembled WGS sequence"/>
</dbReference>
<dbReference type="EMBL" id="SNSC02000033">
    <property type="protein sequence ID" value="TID12781.1"/>
    <property type="molecule type" value="Genomic_DNA"/>
</dbReference>
<dbReference type="GO" id="GO:0044550">
    <property type="term" value="P:secondary metabolite biosynthetic process"/>
    <property type="evidence" value="ECO:0007669"/>
    <property type="project" value="TreeGrafter"/>
</dbReference>
<name>A0A4Z1P0A1_9PEZI</name>
<dbReference type="OrthoDB" id="414698at2759"/>
<evidence type="ECO:0000313" key="5">
    <source>
        <dbReference type="Proteomes" id="UP000298493"/>
    </source>
</evidence>